<keyword evidence="3" id="KW-0288">FMN</keyword>
<protein>
    <submittedName>
        <fullName evidence="5">ARAD1C43604p</fullName>
    </submittedName>
</protein>
<evidence type="ECO:0000313" key="5">
    <source>
        <dbReference type="EMBL" id="CDP35794.1"/>
    </source>
</evidence>
<organism evidence="5">
    <name type="scientific">Blastobotrys adeninivorans</name>
    <name type="common">Yeast</name>
    <name type="synonym">Arxula adeninivorans</name>
    <dbReference type="NCBI Taxonomy" id="409370"/>
    <lineage>
        <taxon>Eukaryota</taxon>
        <taxon>Fungi</taxon>
        <taxon>Dikarya</taxon>
        <taxon>Ascomycota</taxon>
        <taxon>Saccharomycotina</taxon>
        <taxon>Dipodascomycetes</taxon>
        <taxon>Dipodascales</taxon>
        <taxon>Trichomonascaceae</taxon>
        <taxon>Blastobotrys</taxon>
    </lineage>
</organism>
<accession>A0A060T4S4</accession>
<dbReference type="Pfam" id="PF00724">
    <property type="entry name" value="Oxidored_FMN"/>
    <property type="match status" value="1"/>
</dbReference>
<dbReference type="PANTHER" id="PTHR22893">
    <property type="entry name" value="NADH OXIDOREDUCTASE-RELATED"/>
    <property type="match status" value="1"/>
</dbReference>
<dbReference type="Gene3D" id="3.20.20.70">
    <property type="entry name" value="Aldolase class I"/>
    <property type="match status" value="1"/>
</dbReference>
<dbReference type="SUPFAM" id="SSF51395">
    <property type="entry name" value="FMN-linked oxidoreductases"/>
    <property type="match status" value="1"/>
</dbReference>
<reference evidence="5" key="1">
    <citation type="submission" date="2014-02" db="EMBL/GenBank/DDBJ databases">
        <authorList>
            <person name="Genoscope - CEA"/>
        </authorList>
    </citation>
    <scope>NUCLEOTIDE SEQUENCE</scope>
    <source>
        <strain evidence="5">LS3</strain>
    </source>
</reference>
<evidence type="ECO:0000256" key="2">
    <source>
        <dbReference type="ARBA" id="ARBA00005979"/>
    </source>
</evidence>
<name>A0A060T4S4_BLAAD</name>
<dbReference type="GO" id="GO:0016491">
    <property type="term" value="F:oxidoreductase activity"/>
    <property type="evidence" value="ECO:0007669"/>
    <property type="project" value="InterPro"/>
</dbReference>
<dbReference type="AlphaFoldDB" id="A0A060T4S4"/>
<evidence type="ECO:0000256" key="1">
    <source>
        <dbReference type="ARBA" id="ARBA00001917"/>
    </source>
</evidence>
<dbReference type="InterPro" id="IPR001155">
    <property type="entry name" value="OxRdtase_FMN_N"/>
</dbReference>
<comment type="similarity">
    <text evidence="2">Belongs to the NADH:flavin oxidoreductase/NADH oxidase family.</text>
</comment>
<gene>
    <name evidence="5" type="ORF">GNLVRS02_ARAD1C43604g</name>
</gene>
<dbReference type="EMBL" id="HG937693">
    <property type="protein sequence ID" value="CDP35794.1"/>
    <property type="molecule type" value="Genomic_DNA"/>
</dbReference>
<dbReference type="FunFam" id="3.20.20.70:FF:000138">
    <property type="entry name" value="NADPH dehydrogenase 1"/>
    <property type="match status" value="1"/>
</dbReference>
<reference evidence="5" key="2">
    <citation type="submission" date="2014-06" db="EMBL/GenBank/DDBJ databases">
        <title>The complete genome of Blastobotrys (Arxula) adeninivorans LS3 - a yeast of biotechnological interest.</title>
        <authorList>
            <person name="Kunze G."/>
            <person name="Gaillardin C."/>
            <person name="Czernicka M."/>
            <person name="Durrens P."/>
            <person name="Martin T."/>
            <person name="Boer E."/>
            <person name="Gabaldon T."/>
            <person name="Cruz J."/>
            <person name="Talla E."/>
            <person name="Marck C."/>
            <person name="Goffeau A."/>
            <person name="Barbe V."/>
            <person name="Baret P."/>
            <person name="Baronian K."/>
            <person name="Beier S."/>
            <person name="Bleykasten C."/>
            <person name="Bode R."/>
            <person name="Casaregola S."/>
            <person name="Despons L."/>
            <person name="Fairhead C."/>
            <person name="Giersberg M."/>
            <person name="Gierski P."/>
            <person name="Hahnel U."/>
            <person name="Hartmann A."/>
            <person name="Jankowska D."/>
            <person name="Jubin C."/>
            <person name="Jung P."/>
            <person name="Lafontaine I."/>
            <person name="Leh-Louis V."/>
            <person name="Lemaire M."/>
            <person name="Marcet-Houben M."/>
            <person name="Mascher M."/>
            <person name="Morel G."/>
            <person name="Richard G.-F."/>
            <person name="Riechen J."/>
            <person name="Sacerdot C."/>
            <person name="Sarkar A."/>
            <person name="Savel G."/>
            <person name="Schacherer J."/>
            <person name="Sherman D."/>
            <person name="Straub M.-L."/>
            <person name="Stein N."/>
            <person name="Thierry A."/>
            <person name="Trautwein-Schult A."/>
            <person name="Westhof E."/>
            <person name="Worch S."/>
            <person name="Dujon B."/>
            <person name="Souciet J.-L."/>
            <person name="Wincker P."/>
            <person name="Scholz U."/>
            <person name="Neuveglise N."/>
        </authorList>
    </citation>
    <scope>NUCLEOTIDE SEQUENCE</scope>
    <source>
        <strain evidence="5">LS3</strain>
    </source>
</reference>
<evidence type="ECO:0000256" key="3">
    <source>
        <dbReference type="ARBA" id="ARBA00022643"/>
    </source>
</evidence>
<comment type="cofactor">
    <cofactor evidence="1">
        <name>FMN</name>
        <dbReference type="ChEBI" id="CHEBI:58210"/>
    </cofactor>
</comment>
<dbReference type="InterPro" id="IPR045247">
    <property type="entry name" value="Oye-like"/>
</dbReference>
<sequence length="366" mass="40941">MTGTSRAPFQPITVGRMKLSHRIAMAPLTRMRADNDTHVLPDMSLLYYEQRASRPGTLIITESSFPSEKAGGFARVPGAYTKEQMDQWKKVYDKIHAKNCYVFHQLLALGRVAQSAQLGNNSVVSASDVSTSDGESCRPLTSSEIREYIADFAQAARNAIDNGADGVEIHAGNGYLLDQFLHENTNKRTDNYGGSIENRARFVLEAVDAVADAIGPDRTAVRLAPWGQYGEVNYGISPIPQWGYLAAELERRKRDGKELAYVHLIEPRVHENTDRECGPQESNDFFRLIYSGTLIRAGALADINTIEKLVSQDDRLLVALGRYFVSNPDLVDRLEHGYELTKYNRPTFYTDGAEGYIDYPFYTPNK</sequence>
<dbReference type="PhylomeDB" id="A0A060T4S4"/>
<dbReference type="InterPro" id="IPR013785">
    <property type="entry name" value="Aldolase_TIM"/>
</dbReference>
<keyword evidence="3" id="KW-0285">Flavoprotein</keyword>
<proteinExistence type="inferred from homology"/>
<dbReference type="PANTHER" id="PTHR22893:SF91">
    <property type="entry name" value="NADPH DEHYDROGENASE 2-RELATED"/>
    <property type="match status" value="1"/>
</dbReference>
<dbReference type="CDD" id="cd02933">
    <property type="entry name" value="OYE_like_FMN"/>
    <property type="match status" value="1"/>
</dbReference>
<evidence type="ECO:0000259" key="4">
    <source>
        <dbReference type="Pfam" id="PF00724"/>
    </source>
</evidence>
<feature type="domain" description="NADH:flavin oxidoreductase/NADH oxidase N-terminal" evidence="4">
    <location>
        <begin position="9"/>
        <end position="339"/>
    </location>
</feature>
<dbReference type="GO" id="GO:0010181">
    <property type="term" value="F:FMN binding"/>
    <property type="evidence" value="ECO:0007669"/>
    <property type="project" value="InterPro"/>
</dbReference>